<organism evidence="2 3">
    <name type="scientific">Linum trigynum</name>
    <dbReference type="NCBI Taxonomy" id="586398"/>
    <lineage>
        <taxon>Eukaryota</taxon>
        <taxon>Viridiplantae</taxon>
        <taxon>Streptophyta</taxon>
        <taxon>Embryophyta</taxon>
        <taxon>Tracheophyta</taxon>
        <taxon>Spermatophyta</taxon>
        <taxon>Magnoliopsida</taxon>
        <taxon>eudicotyledons</taxon>
        <taxon>Gunneridae</taxon>
        <taxon>Pentapetalae</taxon>
        <taxon>rosids</taxon>
        <taxon>fabids</taxon>
        <taxon>Malpighiales</taxon>
        <taxon>Linaceae</taxon>
        <taxon>Linum</taxon>
    </lineage>
</organism>
<dbReference type="EMBL" id="OZ034814">
    <property type="protein sequence ID" value="CAL1360737.1"/>
    <property type="molecule type" value="Genomic_DNA"/>
</dbReference>
<gene>
    <name evidence="2" type="ORF">LTRI10_LOCUS8153</name>
</gene>
<name>A0AAV2CXZ5_9ROSI</name>
<feature type="region of interest" description="Disordered" evidence="1">
    <location>
        <begin position="94"/>
        <end position="194"/>
    </location>
</feature>
<feature type="compositionally biased region" description="Polar residues" evidence="1">
    <location>
        <begin position="151"/>
        <end position="166"/>
    </location>
</feature>
<reference evidence="2 3" key="1">
    <citation type="submission" date="2024-04" db="EMBL/GenBank/DDBJ databases">
        <authorList>
            <person name="Fracassetti M."/>
        </authorList>
    </citation>
    <scope>NUCLEOTIDE SEQUENCE [LARGE SCALE GENOMIC DNA]</scope>
</reference>
<protein>
    <submittedName>
        <fullName evidence="2">Uncharacterized protein</fullName>
    </submittedName>
</protein>
<keyword evidence="3" id="KW-1185">Reference proteome</keyword>
<dbReference type="Proteomes" id="UP001497516">
    <property type="component" value="Chromosome 10"/>
</dbReference>
<evidence type="ECO:0000313" key="3">
    <source>
        <dbReference type="Proteomes" id="UP001497516"/>
    </source>
</evidence>
<dbReference type="AlphaFoldDB" id="A0AAV2CXZ5"/>
<evidence type="ECO:0000313" key="2">
    <source>
        <dbReference type="EMBL" id="CAL1360737.1"/>
    </source>
</evidence>
<feature type="compositionally biased region" description="Basic residues" evidence="1">
    <location>
        <begin position="125"/>
        <end position="146"/>
    </location>
</feature>
<proteinExistence type="predicted"/>
<sequence>MEEKASCNRIVHHHKEMDIEDDFRASEFDGADAQLGSHHTKVKIPPVEARRRKLILDDSDDELFSPGLPMHPIKERVAGYDEKKKGKRLVKLGKASLVGDQKLHRPTAGVSITTQKAASSSRTRSAARKGSKHLGKPRSGRSKGNRKLNGDSVSTVDNPSSGPSHTEPQETVLPDLGKKPMESVPSEASPSEDDVLQFEIKILSPPIDRDHQAVSGQVR</sequence>
<accession>A0AAV2CXZ5</accession>
<evidence type="ECO:0000256" key="1">
    <source>
        <dbReference type="SAM" id="MobiDB-lite"/>
    </source>
</evidence>
<feature type="compositionally biased region" description="Low complexity" evidence="1">
    <location>
        <begin position="113"/>
        <end position="124"/>
    </location>
</feature>